<dbReference type="STRING" id="90241.B0682_00585"/>
<evidence type="ECO:0000313" key="2">
    <source>
        <dbReference type="Proteomes" id="UP000191094"/>
    </source>
</evidence>
<reference evidence="1 2" key="1">
    <citation type="submission" date="2017-02" db="EMBL/GenBank/DDBJ databases">
        <title>Draft genome sequence of Moraxella lincolnii CCUG 9405T type strain.</title>
        <authorList>
            <person name="Salva-Serra F."/>
            <person name="Engstrom-Jakobsson H."/>
            <person name="Thorell K."/>
            <person name="Jaen-Luchoro D."/>
            <person name="Gonzales-Siles L."/>
            <person name="Karlsson R."/>
            <person name="Yazdan S."/>
            <person name="Boulund F."/>
            <person name="Johnning A."/>
            <person name="Engstrand L."/>
            <person name="Kristiansson E."/>
            <person name="Moore E."/>
        </authorList>
    </citation>
    <scope>NUCLEOTIDE SEQUENCE [LARGE SCALE GENOMIC DNA]</scope>
    <source>
        <strain evidence="1 2">CCUG 9405</strain>
    </source>
</reference>
<organism evidence="1 2">
    <name type="scientific">Lwoffella lincolnii</name>
    <dbReference type="NCBI Taxonomy" id="90241"/>
    <lineage>
        <taxon>Bacteria</taxon>
        <taxon>Pseudomonadati</taxon>
        <taxon>Pseudomonadota</taxon>
        <taxon>Gammaproteobacteria</taxon>
        <taxon>Moraxellales</taxon>
        <taxon>Moraxellaceae</taxon>
        <taxon>Lwoffella</taxon>
    </lineage>
</organism>
<gene>
    <name evidence="1" type="ORF">B0682_00585</name>
</gene>
<proteinExistence type="predicted"/>
<protein>
    <submittedName>
        <fullName evidence="1">Uncharacterized protein</fullName>
    </submittedName>
</protein>
<evidence type="ECO:0000313" key="1">
    <source>
        <dbReference type="EMBL" id="OOS22755.1"/>
    </source>
</evidence>
<name>A0A1T0CKA2_9GAMM</name>
<dbReference type="EMBL" id="MUYT01000001">
    <property type="protein sequence ID" value="OOS22755.1"/>
    <property type="molecule type" value="Genomic_DNA"/>
</dbReference>
<accession>A0A1T0CKA2</accession>
<dbReference type="Proteomes" id="UP000191094">
    <property type="component" value="Unassembled WGS sequence"/>
</dbReference>
<dbReference type="RefSeq" id="WP_240494797.1">
    <property type="nucleotide sequence ID" value="NZ_CP147511.1"/>
</dbReference>
<sequence length="62" mass="6994">MKPPTKPNNQPGRLKQKIQALGRLKQGQMNKTEQAYANHLETLKTAGDIVYYTFDGIKPIPI</sequence>
<dbReference type="AlphaFoldDB" id="A0A1T0CKA2"/>
<comment type="caution">
    <text evidence="1">The sequence shown here is derived from an EMBL/GenBank/DDBJ whole genome shotgun (WGS) entry which is preliminary data.</text>
</comment>
<keyword evidence="2" id="KW-1185">Reference proteome</keyword>